<evidence type="ECO:0000313" key="2">
    <source>
        <dbReference type="EMBL" id="CAG8488430.1"/>
    </source>
</evidence>
<dbReference type="AlphaFoldDB" id="A0A9N8WFS9"/>
<protein>
    <submittedName>
        <fullName evidence="2">3728_t:CDS:1</fullName>
    </submittedName>
</protein>
<organism evidence="2 3">
    <name type="scientific">Paraglomus occultum</name>
    <dbReference type="NCBI Taxonomy" id="144539"/>
    <lineage>
        <taxon>Eukaryota</taxon>
        <taxon>Fungi</taxon>
        <taxon>Fungi incertae sedis</taxon>
        <taxon>Mucoromycota</taxon>
        <taxon>Glomeromycotina</taxon>
        <taxon>Glomeromycetes</taxon>
        <taxon>Paraglomerales</taxon>
        <taxon>Paraglomeraceae</taxon>
        <taxon>Paraglomus</taxon>
    </lineage>
</organism>
<dbReference type="OrthoDB" id="2020419at2759"/>
<keyword evidence="1" id="KW-1133">Transmembrane helix</keyword>
<keyword evidence="3" id="KW-1185">Reference proteome</keyword>
<evidence type="ECO:0000313" key="3">
    <source>
        <dbReference type="Proteomes" id="UP000789572"/>
    </source>
</evidence>
<comment type="caution">
    <text evidence="2">The sequence shown here is derived from an EMBL/GenBank/DDBJ whole genome shotgun (WGS) entry which is preliminary data.</text>
</comment>
<dbReference type="EMBL" id="CAJVPJ010000161">
    <property type="protein sequence ID" value="CAG8488430.1"/>
    <property type="molecule type" value="Genomic_DNA"/>
</dbReference>
<dbReference type="Proteomes" id="UP000789572">
    <property type="component" value="Unassembled WGS sequence"/>
</dbReference>
<keyword evidence="1" id="KW-0812">Transmembrane</keyword>
<proteinExistence type="predicted"/>
<feature type="transmembrane region" description="Helical" evidence="1">
    <location>
        <begin position="12"/>
        <end position="34"/>
    </location>
</feature>
<keyword evidence="1" id="KW-0472">Membrane</keyword>
<accession>A0A9N8WFS9</accession>
<sequence length="457" mass="53193">MKSLVLNPPERAIRYKLVIRAIAIIVCLAFWNIVDYNIHALEEASLQRIYEEDPPNYYYFDEPVQEMFIDEEITDTEELINLKYCGSSKCRFLFPVLLREQESRARIHMIRIMLMARKTNRVLVLPNVGGSRLGACKLFSFDYYYSIDTKKFPDFKFITQSQFLSWNQEMREINAKMPTAKAVYLDSSYKIKKEQIKSEKLNLEKYKIDNCMQPFYLDYEDKARTILIRKTFNDRDAIARFVIDGLRSVQSDVLLMNYSFPRFNYPNLQREMPPLNYANYLIEQAKNAASSIRPYVGIHWRMESAKAKNLVNCSVSLVEYIKRVKQEHKIKNVYIATDYPLDGGDNSHSDTFATLTENHHKAANILNNSLDFYTWMRLDSSPSAFAGSSKRWDHEDSGILGTLDKLMLVYADWFVSGPGGCARVQSSYTAQVVKERKRHVTTIGQSTDNLLNIKDIW</sequence>
<evidence type="ECO:0000256" key="1">
    <source>
        <dbReference type="SAM" id="Phobius"/>
    </source>
</evidence>
<gene>
    <name evidence="2" type="ORF">POCULU_LOCUS1934</name>
</gene>
<dbReference type="Gene3D" id="3.40.50.11350">
    <property type="match status" value="1"/>
</dbReference>
<name>A0A9N8WFS9_9GLOM</name>
<reference evidence="2" key="1">
    <citation type="submission" date="2021-06" db="EMBL/GenBank/DDBJ databases">
        <authorList>
            <person name="Kallberg Y."/>
            <person name="Tangrot J."/>
            <person name="Rosling A."/>
        </authorList>
    </citation>
    <scope>NUCLEOTIDE SEQUENCE</scope>
    <source>
        <strain evidence="2">IA702</strain>
    </source>
</reference>